<gene>
    <name evidence="8" type="ORF">FG486_17295</name>
</gene>
<feature type="domain" description="Rieske" evidence="7">
    <location>
        <begin position="86"/>
        <end position="182"/>
    </location>
</feature>
<evidence type="ECO:0000256" key="2">
    <source>
        <dbReference type="ARBA" id="ARBA00022723"/>
    </source>
</evidence>
<dbReference type="CDD" id="cd03467">
    <property type="entry name" value="Rieske"/>
    <property type="match status" value="1"/>
</dbReference>
<keyword evidence="9" id="KW-1185">Reference proteome</keyword>
<protein>
    <submittedName>
        <fullName evidence="8">Rieske (2Fe-2S) protein</fullName>
    </submittedName>
</protein>
<evidence type="ECO:0000259" key="7">
    <source>
        <dbReference type="PROSITE" id="PS51296"/>
    </source>
</evidence>
<keyword evidence="3" id="KW-0408">Iron</keyword>
<dbReference type="InterPro" id="IPR036922">
    <property type="entry name" value="Rieske_2Fe-2S_sf"/>
</dbReference>
<comment type="similarity">
    <text evidence="6">Belongs to the bacterial ring-hydroxylating dioxygenase ferredoxin component family.</text>
</comment>
<dbReference type="PROSITE" id="PS51296">
    <property type="entry name" value="RIESKE"/>
    <property type="match status" value="1"/>
</dbReference>
<dbReference type="PANTHER" id="PTHR21496">
    <property type="entry name" value="FERREDOXIN-RELATED"/>
    <property type="match status" value="1"/>
</dbReference>
<comment type="caution">
    <text evidence="8">The sequence shown here is derived from an EMBL/GenBank/DDBJ whole genome shotgun (WGS) entry which is preliminary data.</text>
</comment>
<evidence type="ECO:0000256" key="3">
    <source>
        <dbReference type="ARBA" id="ARBA00023004"/>
    </source>
</evidence>
<keyword evidence="1" id="KW-0001">2Fe-2S</keyword>
<dbReference type="PANTHER" id="PTHR21496:SF0">
    <property type="entry name" value="RIESKE DOMAIN-CONTAINING PROTEIN"/>
    <property type="match status" value="1"/>
</dbReference>
<accession>A0A7V8U9T5</accession>
<proteinExistence type="inferred from homology"/>
<dbReference type="AlphaFoldDB" id="A0A7V8U9T5"/>
<dbReference type="EMBL" id="VDES01000004">
    <property type="protein sequence ID" value="MBA1376101.1"/>
    <property type="molecule type" value="Genomic_DNA"/>
</dbReference>
<keyword evidence="2" id="KW-0479">Metal-binding</keyword>
<sequence>MTRLPARRCKARSRSRCCVVDAASFQILPRRGRWQPAGLTEGKRYASFVSTEARPRLPSTATRSPSPSRGGLQLRQFRDITRTMTFTPLTPTDIAPGTSRFVQHEGAAFLIVRDADGALHALDGLCSHALLPLEGARVRRGHVLCPHHGARFEIATGAAKGPPAHCGIRTWPVRERDGMIELDSDA</sequence>
<dbReference type="SUPFAM" id="SSF50022">
    <property type="entry name" value="ISP domain"/>
    <property type="match status" value="1"/>
</dbReference>
<evidence type="ECO:0000313" key="8">
    <source>
        <dbReference type="EMBL" id="MBA1376101.1"/>
    </source>
</evidence>
<comment type="cofactor">
    <cofactor evidence="5">
        <name>[2Fe-2S] cluster</name>
        <dbReference type="ChEBI" id="CHEBI:190135"/>
    </cofactor>
</comment>
<dbReference type="Pfam" id="PF00355">
    <property type="entry name" value="Rieske"/>
    <property type="match status" value="1"/>
</dbReference>
<evidence type="ECO:0000256" key="1">
    <source>
        <dbReference type="ARBA" id="ARBA00022714"/>
    </source>
</evidence>
<evidence type="ECO:0000256" key="4">
    <source>
        <dbReference type="ARBA" id="ARBA00023014"/>
    </source>
</evidence>
<name>A0A7V8U9T5_9SPHN</name>
<dbReference type="Proteomes" id="UP000589292">
    <property type="component" value="Unassembled WGS sequence"/>
</dbReference>
<evidence type="ECO:0000313" key="9">
    <source>
        <dbReference type="Proteomes" id="UP000589292"/>
    </source>
</evidence>
<dbReference type="GO" id="GO:0046872">
    <property type="term" value="F:metal ion binding"/>
    <property type="evidence" value="ECO:0007669"/>
    <property type="project" value="UniProtKB-KW"/>
</dbReference>
<evidence type="ECO:0000256" key="6">
    <source>
        <dbReference type="ARBA" id="ARBA00038001"/>
    </source>
</evidence>
<reference evidence="8 9" key="1">
    <citation type="journal article" date="1994" name="Int. J. Syst. Bacteriol.">
        <title>Phylogenetic positions of novel aerobic, bacteriochlorophyll a-containing bacteria and description of Roseococcus thiosulfatophilus gen. nov., sp. nov., Erythromicrobium ramosum gen. nov., sp. nov., and Erythrobacter litoralis sp. nov.</title>
        <authorList>
            <person name="Yurkov V."/>
            <person name="Stackebrandt E."/>
            <person name="Holmes A."/>
            <person name="Fuerst J.A."/>
            <person name="Hugenholtz P."/>
            <person name="Golecki J."/>
            <person name="Gad'on N."/>
            <person name="Gorlenko V.M."/>
            <person name="Kompantseva E.I."/>
            <person name="Drews G."/>
        </authorList>
    </citation>
    <scope>NUCLEOTIDE SEQUENCE [LARGE SCALE GENOMIC DNA]</scope>
    <source>
        <strain evidence="8 9">KR-99</strain>
    </source>
</reference>
<dbReference type="InterPro" id="IPR017941">
    <property type="entry name" value="Rieske_2Fe-2S"/>
</dbReference>
<keyword evidence="4" id="KW-0411">Iron-sulfur</keyword>
<dbReference type="GO" id="GO:0051537">
    <property type="term" value="F:2 iron, 2 sulfur cluster binding"/>
    <property type="evidence" value="ECO:0007669"/>
    <property type="project" value="UniProtKB-KW"/>
</dbReference>
<evidence type="ECO:0000256" key="5">
    <source>
        <dbReference type="ARBA" id="ARBA00034078"/>
    </source>
</evidence>
<dbReference type="Gene3D" id="2.102.10.10">
    <property type="entry name" value="Rieske [2Fe-2S] iron-sulphur domain"/>
    <property type="match status" value="1"/>
</dbReference>
<organism evidence="8 9">
    <name type="scientific">Sphingomonas ursincola</name>
    <dbReference type="NCBI Taxonomy" id="56361"/>
    <lineage>
        <taxon>Bacteria</taxon>
        <taxon>Pseudomonadati</taxon>
        <taxon>Pseudomonadota</taxon>
        <taxon>Alphaproteobacteria</taxon>
        <taxon>Sphingomonadales</taxon>
        <taxon>Sphingomonadaceae</taxon>
        <taxon>Sphingomonas</taxon>
    </lineage>
</organism>